<gene>
    <name evidence="2" type="ORF">PHYPA_006497</name>
</gene>
<dbReference type="InterPro" id="IPR008972">
    <property type="entry name" value="Cupredoxin"/>
</dbReference>
<evidence type="ECO:0000313" key="4">
    <source>
        <dbReference type="Proteomes" id="UP000006727"/>
    </source>
</evidence>
<evidence type="ECO:0000259" key="1">
    <source>
        <dbReference type="PROSITE" id="PS51485"/>
    </source>
</evidence>
<evidence type="ECO:0000313" key="2">
    <source>
        <dbReference type="EMBL" id="PNR55600.1"/>
    </source>
</evidence>
<dbReference type="AlphaFoldDB" id="A0A2K1KP94"/>
<reference evidence="2 4" key="2">
    <citation type="journal article" date="2018" name="Plant J.">
        <title>The Physcomitrella patens chromosome-scale assembly reveals moss genome structure and evolution.</title>
        <authorList>
            <person name="Lang D."/>
            <person name="Ullrich K.K."/>
            <person name="Murat F."/>
            <person name="Fuchs J."/>
            <person name="Jenkins J."/>
            <person name="Haas F.B."/>
            <person name="Piednoel M."/>
            <person name="Gundlach H."/>
            <person name="Van Bel M."/>
            <person name="Meyberg R."/>
            <person name="Vives C."/>
            <person name="Morata J."/>
            <person name="Symeonidi A."/>
            <person name="Hiss M."/>
            <person name="Muchero W."/>
            <person name="Kamisugi Y."/>
            <person name="Saleh O."/>
            <person name="Blanc G."/>
            <person name="Decker E.L."/>
            <person name="van Gessel N."/>
            <person name="Grimwood J."/>
            <person name="Hayes R.D."/>
            <person name="Graham S.W."/>
            <person name="Gunter L.E."/>
            <person name="McDaniel S.F."/>
            <person name="Hoernstein S.N.W."/>
            <person name="Larsson A."/>
            <person name="Li F.W."/>
            <person name="Perroud P.F."/>
            <person name="Phillips J."/>
            <person name="Ranjan P."/>
            <person name="Rokshar D.S."/>
            <person name="Rothfels C.J."/>
            <person name="Schneider L."/>
            <person name="Shu S."/>
            <person name="Stevenson D.W."/>
            <person name="Thummler F."/>
            <person name="Tillich M."/>
            <person name="Villarreal Aguilar J.C."/>
            <person name="Widiez T."/>
            <person name="Wong G.K."/>
            <person name="Wymore A."/>
            <person name="Zhang Y."/>
            <person name="Zimmer A.D."/>
            <person name="Quatrano R.S."/>
            <person name="Mayer K.F.X."/>
            <person name="Goodstein D."/>
            <person name="Casacuberta J.M."/>
            <person name="Vandepoele K."/>
            <person name="Reski R."/>
            <person name="Cuming A.C."/>
            <person name="Tuskan G.A."/>
            <person name="Maumus F."/>
            <person name="Salse J."/>
            <person name="Schmutz J."/>
            <person name="Rensing S.A."/>
        </authorList>
    </citation>
    <scope>NUCLEOTIDE SEQUENCE [LARGE SCALE GENOMIC DNA]</scope>
    <source>
        <strain evidence="3 4">cv. Gransden 2004</strain>
    </source>
</reference>
<dbReference type="Pfam" id="PF02298">
    <property type="entry name" value="Cu_bind_like"/>
    <property type="match status" value="1"/>
</dbReference>
<sequence length="94" mass="10465">MVGGAVAKWSFLQPNSNLTFYNDWAKNSNFKTGDSLLFEYDNATHSVLQLATEAEFVACTLPTTPVGKWFTQYSFPRRVLITSSAALHFIAIKA</sequence>
<dbReference type="Gene3D" id="2.60.40.420">
    <property type="entry name" value="Cupredoxins - blue copper proteins"/>
    <property type="match status" value="1"/>
</dbReference>
<reference evidence="2 4" key="1">
    <citation type="journal article" date="2008" name="Science">
        <title>The Physcomitrella genome reveals evolutionary insights into the conquest of land by plants.</title>
        <authorList>
            <person name="Rensing S."/>
            <person name="Lang D."/>
            <person name="Zimmer A."/>
            <person name="Terry A."/>
            <person name="Salamov A."/>
            <person name="Shapiro H."/>
            <person name="Nishiyama T."/>
            <person name="Perroud P.-F."/>
            <person name="Lindquist E."/>
            <person name="Kamisugi Y."/>
            <person name="Tanahashi T."/>
            <person name="Sakakibara K."/>
            <person name="Fujita T."/>
            <person name="Oishi K."/>
            <person name="Shin-I T."/>
            <person name="Kuroki Y."/>
            <person name="Toyoda A."/>
            <person name="Suzuki Y."/>
            <person name="Hashimoto A."/>
            <person name="Yamaguchi K."/>
            <person name="Sugano A."/>
            <person name="Kohara Y."/>
            <person name="Fujiyama A."/>
            <person name="Anterola A."/>
            <person name="Aoki S."/>
            <person name="Ashton N."/>
            <person name="Barbazuk W.B."/>
            <person name="Barker E."/>
            <person name="Bennetzen J."/>
            <person name="Bezanilla M."/>
            <person name="Blankenship R."/>
            <person name="Cho S.H."/>
            <person name="Dutcher S."/>
            <person name="Estelle M."/>
            <person name="Fawcett J.A."/>
            <person name="Gundlach H."/>
            <person name="Hanada K."/>
            <person name="Heyl A."/>
            <person name="Hicks K.A."/>
            <person name="Hugh J."/>
            <person name="Lohr M."/>
            <person name="Mayer K."/>
            <person name="Melkozernov A."/>
            <person name="Murata T."/>
            <person name="Nelson D."/>
            <person name="Pils B."/>
            <person name="Prigge M."/>
            <person name="Reiss B."/>
            <person name="Renner T."/>
            <person name="Rombauts S."/>
            <person name="Rushton P."/>
            <person name="Sanderfoot A."/>
            <person name="Schween G."/>
            <person name="Shiu S.-H."/>
            <person name="Stueber K."/>
            <person name="Theodoulou F.L."/>
            <person name="Tu H."/>
            <person name="Van de Peer Y."/>
            <person name="Verrier P.J."/>
            <person name="Waters E."/>
            <person name="Wood A."/>
            <person name="Yang L."/>
            <person name="Cove D."/>
            <person name="Cuming A."/>
            <person name="Hasebe M."/>
            <person name="Lucas S."/>
            <person name="Mishler D.B."/>
            <person name="Reski R."/>
            <person name="Grigoriev I."/>
            <person name="Quatrano R.S."/>
            <person name="Boore J.L."/>
        </authorList>
    </citation>
    <scope>NUCLEOTIDE SEQUENCE [LARGE SCALE GENOMIC DNA]</scope>
    <source>
        <strain evidence="3 4">cv. Gransden 2004</strain>
    </source>
</reference>
<feature type="domain" description="Phytocyanin" evidence="1">
    <location>
        <begin position="1"/>
        <end position="94"/>
    </location>
</feature>
<dbReference type="SUPFAM" id="SSF49503">
    <property type="entry name" value="Cupredoxins"/>
    <property type="match status" value="1"/>
</dbReference>
<keyword evidence="4" id="KW-1185">Reference proteome</keyword>
<dbReference type="InterPro" id="IPR003245">
    <property type="entry name" value="Phytocyanin_dom"/>
</dbReference>
<reference evidence="3" key="3">
    <citation type="submission" date="2020-12" db="UniProtKB">
        <authorList>
            <consortium name="EnsemblPlants"/>
        </authorList>
    </citation>
    <scope>IDENTIFICATION</scope>
</reference>
<dbReference type="EnsemblPlants" id="Pp3c4_20310V3.1">
    <property type="protein sequence ID" value="Pp3c4_20310V3.1"/>
    <property type="gene ID" value="Pp3c4_20310"/>
</dbReference>
<dbReference type="PROSITE" id="PS51485">
    <property type="entry name" value="PHYTOCYANIN"/>
    <property type="match status" value="1"/>
</dbReference>
<dbReference type="InterPro" id="IPR039391">
    <property type="entry name" value="Phytocyanin-like"/>
</dbReference>
<dbReference type="InParanoid" id="A0A2K1KP94"/>
<dbReference type="Gramene" id="Pp3c4_20310V3.1">
    <property type="protein sequence ID" value="Pp3c4_20310V3.1"/>
    <property type="gene ID" value="Pp3c4_20310"/>
</dbReference>
<organism evidence="2">
    <name type="scientific">Physcomitrium patens</name>
    <name type="common">Spreading-leaved earth moss</name>
    <name type="synonym">Physcomitrella patens</name>
    <dbReference type="NCBI Taxonomy" id="3218"/>
    <lineage>
        <taxon>Eukaryota</taxon>
        <taxon>Viridiplantae</taxon>
        <taxon>Streptophyta</taxon>
        <taxon>Embryophyta</taxon>
        <taxon>Bryophyta</taxon>
        <taxon>Bryophytina</taxon>
        <taxon>Bryopsida</taxon>
        <taxon>Funariidae</taxon>
        <taxon>Funariales</taxon>
        <taxon>Funariaceae</taxon>
        <taxon>Physcomitrium</taxon>
    </lineage>
</organism>
<name>A0A2K1KP94_PHYPA</name>
<protein>
    <recommendedName>
        <fullName evidence="1">Phytocyanin domain-containing protein</fullName>
    </recommendedName>
</protein>
<accession>A0A2K1KP94</accession>
<dbReference type="GO" id="GO:0009055">
    <property type="term" value="F:electron transfer activity"/>
    <property type="evidence" value="ECO:0007669"/>
    <property type="project" value="InterPro"/>
</dbReference>
<dbReference type="EMBL" id="ABEU02000004">
    <property type="protein sequence ID" value="PNR55600.1"/>
    <property type="molecule type" value="Genomic_DNA"/>
</dbReference>
<dbReference type="Proteomes" id="UP000006727">
    <property type="component" value="Chromosome 4"/>
</dbReference>
<proteinExistence type="predicted"/>
<dbReference type="GO" id="GO:0005886">
    <property type="term" value="C:plasma membrane"/>
    <property type="evidence" value="ECO:0000318"/>
    <property type="project" value="GO_Central"/>
</dbReference>
<dbReference type="PANTHER" id="PTHR33021:SF489">
    <property type="entry name" value="BASIC BLUE PROTEIN-LIKE"/>
    <property type="match status" value="1"/>
</dbReference>
<dbReference type="PANTHER" id="PTHR33021">
    <property type="entry name" value="BLUE COPPER PROTEIN"/>
    <property type="match status" value="1"/>
</dbReference>
<evidence type="ECO:0000313" key="3">
    <source>
        <dbReference type="EnsemblPlants" id="Pp3c4_20310V3.1"/>
    </source>
</evidence>